<keyword evidence="2" id="KW-0479">Metal-binding</keyword>
<comment type="caution">
    <text evidence="11">The sequence shown here is derived from an EMBL/GenBank/DDBJ whole genome shotgun (WGS) entry which is preliminary data.</text>
</comment>
<dbReference type="Gene3D" id="3.30.160.60">
    <property type="entry name" value="Classic Zinc Finger"/>
    <property type="match status" value="5"/>
</dbReference>
<dbReference type="STRING" id="694270.A0A395RI14"/>
<evidence type="ECO:0000256" key="8">
    <source>
        <dbReference type="PROSITE-ProRule" id="PRU00042"/>
    </source>
</evidence>
<dbReference type="AlphaFoldDB" id="A0A395RI14"/>
<dbReference type="Proteomes" id="UP000266234">
    <property type="component" value="Unassembled WGS sequence"/>
</dbReference>
<gene>
    <name evidence="11" type="ORF">FLONG3_11115</name>
</gene>
<evidence type="ECO:0000256" key="6">
    <source>
        <dbReference type="ARBA" id="ARBA00023163"/>
    </source>
</evidence>
<dbReference type="SMART" id="SM00355">
    <property type="entry name" value="ZnF_C2H2"/>
    <property type="match status" value="8"/>
</dbReference>
<comment type="subcellular location">
    <subcellularLocation>
        <location evidence="1">Nucleus</location>
    </subcellularLocation>
</comment>
<evidence type="ECO:0000256" key="4">
    <source>
        <dbReference type="ARBA" id="ARBA00022833"/>
    </source>
</evidence>
<evidence type="ECO:0000313" key="12">
    <source>
        <dbReference type="Proteomes" id="UP000266234"/>
    </source>
</evidence>
<dbReference type="InterPro" id="IPR036397">
    <property type="entry name" value="RNaseH_sf"/>
</dbReference>
<dbReference type="SUPFAM" id="SSF53098">
    <property type="entry name" value="Ribonuclease H-like"/>
    <property type="match status" value="1"/>
</dbReference>
<dbReference type="InterPro" id="IPR036236">
    <property type="entry name" value="Znf_C2H2_sf"/>
</dbReference>
<evidence type="ECO:0000256" key="1">
    <source>
        <dbReference type="ARBA" id="ARBA00004123"/>
    </source>
</evidence>
<dbReference type="SMART" id="SM00479">
    <property type="entry name" value="EXOIII"/>
    <property type="match status" value="1"/>
</dbReference>
<dbReference type="InterPro" id="IPR051061">
    <property type="entry name" value="Zinc_finger_trans_reg"/>
</dbReference>
<dbReference type="GO" id="GO:0005634">
    <property type="term" value="C:nucleus"/>
    <property type="evidence" value="ECO:0007669"/>
    <property type="project" value="UniProtKB-SubCell"/>
</dbReference>
<evidence type="ECO:0000313" key="11">
    <source>
        <dbReference type="EMBL" id="RGP59736.1"/>
    </source>
</evidence>
<keyword evidence="3 8" id="KW-0863">Zinc-finger</keyword>
<dbReference type="PANTHER" id="PTHR46179:SF13">
    <property type="entry name" value="C2H2-TYPE DOMAIN-CONTAINING PROTEIN"/>
    <property type="match status" value="1"/>
</dbReference>
<evidence type="ECO:0000256" key="7">
    <source>
        <dbReference type="ARBA" id="ARBA00023242"/>
    </source>
</evidence>
<keyword evidence="12" id="KW-1185">Reference proteome</keyword>
<dbReference type="OrthoDB" id="6077919at2759"/>
<dbReference type="SUPFAM" id="SSF57667">
    <property type="entry name" value="beta-beta-alpha zinc fingers"/>
    <property type="match status" value="3"/>
</dbReference>
<evidence type="ECO:0000256" key="2">
    <source>
        <dbReference type="ARBA" id="ARBA00022723"/>
    </source>
</evidence>
<dbReference type="PANTHER" id="PTHR46179">
    <property type="entry name" value="ZINC FINGER PROTEIN"/>
    <property type="match status" value="1"/>
</dbReference>
<evidence type="ECO:0000259" key="10">
    <source>
        <dbReference type="PROSITE" id="PS50157"/>
    </source>
</evidence>
<feature type="domain" description="C2H2-type" evidence="10">
    <location>
        <begin position="106"/>
        <end position="136"/>
    </location>
</feature>
<proteinExistence type="predicted"/>
<feature type="domain" description="C2H2-type" evidence="10">
    <location>
        <begin position="15"/>
        <end position="44"/>
    </location>
</feature>
<keyword evidence="6" id="KW-0804">Transcription</keyword>
<name>A0A395RI14_9HYPO</name>
<dbReference type="GO" id="GO:0008270">
    <property type="term" value="F:zinc ion binding"/>
    <property type="evidence" value="ECO:0007669"/>
    <property type="project" value="UniProtKB-KW"/>
</dbReference>
<feature type="domain" description="C2H2-type" evidence="10">
    <location>
        <begin position="168"/>
        <end position="195"/>
    </location>
</feature>
<dbReference type="GO" id="GO:0006357">
    <property type="term" value="P:regulation of transcription by RNA polymerase II"/>
    <property type="evidence" value="ECO:0007669"/>
    <property type="project" value="TreeGrafter"/>
</dbReference>
<reference evidence="11 12" key="1">
    <citation type="journal article" date="2018" name="PLoS Pathog.">
        <title>Evolution of structural diversity of trichothecenes, a family of toxins produced by plant pathogenic and entomopathogenic fungi.</title>
        <authorList>
            <person name="Proctor R.H."/>
            <person name="McCormick S.P."/>
            <person name="Kim H.S."/>
            <person name="Cardoza R.E."/>
            <person name="Stanley A.M."/>
            <person name="Lindo L."/>
            <person name="Kelly A."/>
            <person name="Brown D.W."/>
            <person name="Lee T."/>
            <person name="Vaughan M.M."/>
            <person name="Alexander N.J."/>
            <person name="Busman M."/>
            <person name="Gutierrez S."/>
        </authorList>
    </citation>
    <scope>NUCLEOTIDE SEQUENCE [LARGE SCALE GENOMIC DNA]</scope>
    <source>
        <strain evidence="11 12">NRRL 20695</strain>
    </source>
</reference>
<dbReference type="Gene3D" id="3.30.420.10">
    <property type="entry name" value="Ribonuclease H-like superfamily/Ribonuclease H"/>
    <property type="match status" value="1"/>
</dbReference>
<feature type="domain" description="C2H2-type" evidence="10">
    <location>
        <begin position="45"/>
        <end position="75"/>
    </location>
</feature>
<organism evidence="11 12">
    <name type="scientific">Fusarium longipes</name>
    <dbReference type="NCBI Taxonomy" id="694270"/>
    <lineage>
        <taxon>Eukaryota</taxon>
        <taxon>Fungi</taxon>
        <taxon>Dikarya</taxon>
        <taxon>Ascomycota</taxon>
        <taxon>Pezizomycotina</taxon>
        <taxon>Sordariomycetes</taxon>
        <taxon>Hypocreomycetidae</taxon>
        <taxon>Hypocreales</taxon>
        <taxon>Nectriaceae</taxon>
        <taxon>Fusarium</taxon>
    </lineage>
</organism>
<keyword evidence="7" id="KW-0539">Nucleus</keyword>
<feature type="domain" description="C2H2-type" evidence="10">
    <location>
        <begin position="198"/>
        <end position="221"/>
    </location>
</feature>
<evidence type="ECO:0000256" key="5">
    <source>
        <dbReference type="ARBA" id="ARBA00023015"/>
    </source>
</evidence>
<keyword evidence="4" id="KW-0862">Zinc</keyword>
<dbReference type="InterPro" id="IPR012337">
    <property type="entry name" value="RNaseH-like_sf"/>
</dbReference>
<protein>
    <submittedName>
        <fullName evidence="11">Zinc finger 76 expressed in testis</fullName>
    </submittedName>
</protein>
<dbReference type="InterPro" id="IPR013520">
    <property type="entry name" value="Ribonucl_H"/>
</dbReference>
<evidence type="ECO:0000256" key="9">
    <source>
        <dbReference type="SAM" id="MobiDB-lite"/>
    </source>
</evidence>
<feature type="domain" description="C2H2-type" evidence="10">
    <location>
        <begin position="76"/>
        <end position="106"/>
    </location>
</feature>
<dbReference type="GO" id="GO:0003676">
    <property type="term" value="F:nucleic acid binding"/>
    <property type="evidence" value="ECO:0007669"/>
    <property type="project" value="InterPro"/>
</dbReference>
<dbReference type="InterPro" id="IPR013087">
    <property type="entry name" value="Znf_C2H2_type"/>
</dbReference>
<keyword evidence="5" id="KW-0805">Transcription regulation</keyword>
<accession>A0A395RI14</accession>
<evidence type="ECO:0000256" key="3">
    <source>
        <dbReference type="ARBA" id="ARBA00022771"/>
    </source>
</evidence>
<sequence>MSTHEKAAQEDDKPFRCDFPGCTYASKRKSNLKDHKCTHDDARPFKCSFPNCTSAFKRNQNLKDHIQSVHHDERPFECDFPTCTAAFKLNQNLQQHIRSCHQGQTFKRDWPNCDREYTQQQNLTLHKNSFHKGLRPFKCEFPECTAKPFTTRAHLRVHIKSAHEDKPFICPDCGKGYPEQRALDQHWQIQHAENPLRFQCKICKELFKSPAGRRRHERRHTHYTCPIYYYDKSFETAEEALAHAEDPYHGSEEFFYACQLPNCHMTVVGKVLREGDLKLHWQAHLDNGHVSPNDILEYNRAKVPRFSRIPLFEAIFKHRRPVDAAVTDSGDIIMADHDDIRDQAVENHGDEEENDFMDDDDDYMGDDDAFMGGGDSHVEDDIDYMDISEDYVEDNADCTDDDNDYMDGNDICTDGLGETDCRKVDVRKMNEELWGMDCRWFIHEQCPEQVTIDLDTALLRKFQGTTVPTLRLETRCVQCRANYRIRRINETYKRLRRPQIDYPLHRQQLVEAASKAWQLYHTEYETRVTRPVIEIRRNIERQQIYREVVVIDCEWTRTDHTLQEVAIIDRATKEVLINTLITHSKATNATRPLEGTEAYLPNVKWLEERKAEILFSKANKSNLMDVNQIAQALRKVGITPKTVFVAWGSNKYDLTILRNFLEHGGHSGILPGNDNCIPMVHYFRRNLPRSFRFRLQVVFEVLYPGHRLIGYNHRALPDCQQTMLVLSAFEQLRKSPEKRRDRWRVEALQDLYKSVGAQQDTSASVKRKGSFEGPSESKRARLSSSP</sequence>
<dbReference type="PROSITE" id="PS50157">
    <property type="entry name" value="ZINC_FINGER_C2H2_2"/>
    <property type="match status" value="6"/>
</dbReference>
<dbReference type="EMBL" id="PXOG01000365">
    <property type="protein sequence ID" value="RGP59736.1"/>
    <property type="molecule type" value="Genomic_DNA"/>
</dbReference>
<feature type="region of interest" description="Disordered" evidence="9">
    <location>
        <begin position="757"/>
        <end position="786"/>
    </location>
</feature>
<dbReference type="PROSITE" id="PS00028">
    <property type="entry name" value="ZINC_FINGER_C2H2_1"/>
    <property type="match status" value="3"/>
</dbReference>